<reference evidence="2" key="1">
    <citation type="journal article" date="2020" name="mSystems">
        <title>Genome- and Community-Level Interaction Insights into Carbon Utilization and Element Cycling Functions of Hydrothermarchaeota in Hydrothermal Sediment.</title>
        <authorList>
            <person name="Zhou Z."/>
            <person name="Liu Y."/>
            <person name="Xu W."/>
            <person name="Pan J."/>
            <person name="Luo Z.H."/>
            <person name="Li M."/>
        </authorList>
    </citation>
    <scope>NUCLEOTIDE SEQUENCE [LARGE SCALE GENOMIC DNA]</scope>
    <source>
        <strain evidence="2">SpSt-1259</strain>
    </source>
</reference>
<keyword evidence="1" id="KW-0663">Pyridoxal phosphate</keyword>
<protein>
    <submittedName>
        <fullName evidence="2">DegT/DnrJ/EryC1/StrS family aminotransferase</fullName>
    </submittedName>
</protein>
<gene>
    <name evidence="2" type="ORF">ENO36_02110</name>
</gene>
<dbReference type="GO" id="GO:0000271">
    <property type="term" value="P:polysaccharide biosynthetic process"/>
    <property type="evidence" value="ECO:0007669"/>
    <property type="project" value="TreeGrafter"/>
</dbReference>
<dbReference type="PANTHER" id="PTHR30244:SF34">
    <property type="entry name" value="DTDP-4-AMINO-4,6-DIDEOXYGALACTOSE TRANSAMINASE"/>
    <property type="match status" value="1"/>
</dbReference>
<dbReference type="PIRSF" id="PIRSF000390">
    <property type="entry name" value="PLP_StrS"/>
    <property type="match status" value="1"/>
</dbReference>
<dbReference type="InterPro" id="IPR015421">
    <property type="entry name" value="PyrdxlP-dep_Trfase_major"/>
</dbReference>
<dbReference type="CDD" id="cd00616">
    <property type="entry name" value="AHBA_syn"/>
    <property type="match status" value="1"/>
</dbReference>
<evidence type="ECO:0000313" key="2">
    <source>
        <dbReference type="EMBL" id="HEU97635.1"/>
    </source>
</evidence>
<dbReference type="GO" id="GO:0008483">
    <property type="term" value="F:transaminase activity"/>
    <property type="evidence" value="ECO:0007669"/>
    <property type="project" value="UniProtKB-KW"/>
</dbReference>
<sequence>MSMKIPISKPIIGEEEIQAVVNVLKSGMLTRGKETESFEREFASYIGSKYAVSVMNGTIALEVSLKALGVRSGDEVIVPDFTFIATASAVINVGARPVFADIDEKTYCIDPESVNELINGRTRAIIPVHLFGHPADMKAIGEIAEDNRLLILEDSAQAHGAEIEGVKVGSIGHASAFSFYATKNMMTGEGGMVTTSIESIHELLVKLRKHGETKRYLSDMIGSNLFMTEMQAAIGRVQLRKLDKWNEVRRNNARFYMEKLSAIKEIILPKELPGYKHVYHQFVIRVPAEDRDKLMEHLAKKGVGTAIHYPYPIHDHPVYRALGYPENINPISKQISKEVLSIPVHPLLTKNDLEYVADSILEYFNSGT</sequence>
<accession>A0A7C2YYB5</accession>
<dbReference type="InterPro" id="IPR000653">
    <property type="entry name" value="DegT/StrS_aminotransferase"/>
</dbReference>
<evidence type="ECO:0000256" key="1">
    <source>
        <dbReference type="RuleBase" id="RU004508"/>
    </source>
</evidence>
<dbReference type="PANTHER" id="PTHR30244">
    <property type="entry name" value="TRANSAMINASE"/>
    <property type="match status" value="1"/>
</dbReference>
<dbReference type="EMBL" id="DSFE01000047">
    <property type="protein sequence ID" value="HEU97635.1"/>
    <property type="molecule type" value="Genomic_DNA"/>
</dbReference>
<dbReference type="Gene3D" id="3.40.640.10">
    <property type="entry name" value="Type I PLP-dependent aspartate aminotransferase-like (Major domain)"/>
    <property type="match status" value="1"/>
</dbReference>
<organism evidence="2">
    <name type="scientific">Fervidicoccus fontis</name>
    <dbReference type="NCBI Taxonomy" id="683846"/>
    <lineage>
        <taxon>Archaea</taxon>
        <taxon>Thermoproteota</taxon>
        <taxon>Thermoprotei</taxon>
        <taxon>Fervidicoccales</taxon>
        <taxon>Fervidicoccaceae</taxon>
        <taxon>Fervidicoccus</taxon>
    </lineage>
</organism>
<comment type="similarity">
    <text evidence="1">Belongs to the DegT/DnrJ/EryC1 family.</text>
</comment>
<dbReference type="InterPro" id="IPR015424">
    <property type="entry name" value="PyrdxlP-dep_Trfase"/>
</dbReference>
<dbReference type="Pfam" id="PF01041">
    <property type="entry name" value="DegT_DnrJ_EryC1"/>
    <property type="match status" value="1"/>
</dbReference>
<name>A0A7C2YYB5_9CREN</name>
<keyword evidence="2" id="KW-0032">Aminotransferase</keyword>
<dbReference type="SUPFAM" id="SSF53383">
    <property type="entry name" value="PLP-dependent transferases"/>
    <property type="match status" value="1"/>
</dbReference>
<keyword evidence="2" id="KW-0808">Transferase</keyword>
<dbReference type="GO" id="GO:0030170">
    <property type="term" value="F:pyridoxal phosphate binding"/>
    <property type="evidence" value="ECO:0007669"/>
    <property type="project" value="TreeGrafter"/>
</dbReference>
<proteinExistence type="inferred from homology"/>
<dbReference type="Gene3D" id="3.90.1150.10">
    <property type="entry name" value="Aspartate Aminotransferase, domain 1"/>
    <property type="match status" value="1"/>
</dbReference>
<comment type="caution">
    <text evidence="2">The sequence shown here is derived from an EMBL/GenBank/DDBJ whole genome shotgun (WGS) entry which is preliminary data.</text>
</comment>
<dbReference type="AlphaFoldDB" id="A0A7C2YYB5"/>
<dbReference type="InterPro" id="IPR015422">
    <property type="entry name" value="PyrdxlP-dep_Trfase_small"/>
</dbReference>
<dbReference type="Proteomes" id="UP000885664">
    <property type="component" value="Unassembled WGS sequence"/>
</dbReference>